<evidence type="ECO:0000256" key="1">
    <source>
        <dbReference type="ARBA" id="ARBA00023015"/>
    </source>
</evidence>
<dbReference type="SUPFAM" id="SSF48498">
    <property type="entry name" value="Tetracyclin repressor-like, C-terminal domain"/>
    <property type="match status" value="1"/>
</dbReference>
<dbReference type="PANTHER" id="PTHR30055">
    <property type="entry name" value="HTH-TYPE TRANSCRIPTIONAL REGULATOR RUTR"/>
    <property type="match status" value="1"/>
</dbReference>
<protein>
    <submittedName>
        <fullName evidence="7">TetR family transcriptional regulator</fullName>
    </submittedName>
</protein>
<accession>A0A5Q0L6T0</accession>
<sequence>MVESSAHDDGKTTEVREPSRRTRPPLVSLSDSEILQRGLEAFSELGYQGASVRELAKRMKVSHNFINDRFESKEMFWRAAVDHALRDPLRQLFDAFESTTDDVEAFKTVVHVFYSLAANIPHMNRIMTAEAAFESERLDYLYSEYTGPFLERVEPLVERLMRSGRMPEMSMEVLFSALTGPAVVLTQKQLGRRIRQAGDPPVGEWDQLAQSLADVVIHGLLRN</sequence>
<evidence type="ECO:0000256" key="4">
    <source>
        <dbReference type="PROSITE-ProRule" id="PRU00335"/>
    </source>
</evidence>
<evidence type="ECO:0000259" key="6">
    <source>
        <dbReference type="PROSITE" id="PS50977"/>
    </source>
</evidence>
<evidence type="ECO:0000256" key="3">
    <source>
        <dbReference type="ARBA" id="ARBA00023163"/>
    </source>
</evidence>
<dbReference type="KEGG" id="sfy:GFH48_02440"/>
<dbReference type="PROSITE" id="PS50977">
    <property type="entry name" value="HTH_TETR_2"/>
    <property type="match status" value="1"/>
</dbReference>
<dbReference type="InterPro" id="IPR001647">
    <property type="entry name" value="HTH_TetR"/>
</dbReference>
<feature type="compositionally biased region" description="Basic and acidic residues" evidence="5">
    <location>
        <begin position="1"/>
        <end position="20"/>
    </location>
</feature>
<gene>
    <name evidence="7" type="ORF">GFH48_02440</name>
</gene>
<dbReference type="InterPro" id="IPR009057">
    <property type="entry name" value="Homeodomain-like_sf"/>
</dbReference>
<keyword evidence="3" id="KW-0804">Transcription</keyword>
<dbReference type="AlphaFoldDB" id="A0A5Q0L6T0"/>
<dbReference type="Pfam" id="PF00440">
    <property type="entry name" value="TetR_N"/>
    <property type="match status" value="1"/>
</dbReference>
<keyword evidence="2 4" id="KW-0238">DNA-binding</keyword>
<evidence type="ECO:0000256" key="2">
    <source>
        <dbReference type="ARBA" id="ARBA00023125"/>
    </source>
</evidence>
<feature type="domain" description="HTH tetR-type" evidence="6">
    <location>
        <begin position="28"/>
        <end position="88"/>
    </location>
</feature>
<feature type="DNA-binding region" description="H-T-H motif" evidence="4">
    <location>
        <begin position="51"/>
        <end position="70"/>
    </location>
</feature>
<evidence type="ECO:0000313" key="7">
    <source>
        <dbReference type="EMBL" id="QFZ72267.1"/>
    </source>
</evidence>
<dbReference type="InterPro" id="IPR050109">
    <property type="entry name" value="HTH-type_TetR-like_transc_reg"/>
</dbReference>
<dbReference type="RefSeq" id="WP_153286635.1">
    <property type="nucleotide sequence ID" value="NZ_CP045643.1"/>
</dbReference>
<dbReference type="PANTHER" id="PTHR30055:SF234">
    <property type="entry name" value="HTH-TYPE TRANSCRIPTIONAL REGULATOR BETI"/>
    <property type="match status" value="1"/>
</dbReference>
<feature type="region of interest" description="Disordered" evidence="5">
    <location>
        <begin position="1"/>
        <end position="25"/>
    </location>
</feature>
<dbReference type="GO" id="GO:0000976">
    <property type="term" value="F:transcription cis-regulatory region binding"/>
    <property type="evidence" value="ECO:0007669"/>
    <property type="project" value="TreeGrafter"/>
</dbReference>
<dbReference type="GO" id="GO:0003700">
    <property type="term" value="F:DNA-binding transcription factor activity"/>
    <property type="evidence" value="ECO:0007669"/>
    <property type="project" value="TreeGrafter"/>
</dbReference>
<keyword evidence="8" id="KW-1185">Reference proteome</keyword>
<dbReference type="Gene3D" id="1.10.357.10">
    <property type="entry name" value="Tetracycline Repressor, domain 2"/>
    <property type="match status" value="1"/>
</dbReference>
<evidence type="ECO:0000313" key="8">
    <source>
        <dbReference type="Proteomes" id="UP000326179"/>
    </source>
</evidence>
<dbReference type="SUPFAM" id="SSF46689">
    <property type="entry name" value="Homeodomain-like"/>
    <property type="match status" value="1"/>
</dbReference>
<evidence type="ECO:0000256" key="5">
    <source>
        <dbReference type="SAM" id="MobiDB-lite"/>
    </source>
</evidence>
<name>A0A5Q0L6T0_9ACTN</name>
<organism evidence="7 8">
    <name type="scientific">Streptomyces fagopyri</name>
    <dbReference type="NCBI Taxonomy" id="2662397"/>
    <lineage>
        <taxon>Bacteria</taxon>
        <taxon>Bacillati</taxon>
        <taxon>Actinomycetota</taxon>
        <taxon>Actinomycetes</taxon>
        <taxon>Kitasatosporales</taxon>
        <taxon>Streptomycetaceae</taxon>
        <taxon>Streptomyces</taxon>
    </lineage>
</organism>
<dbReference type="InterPro" id="IPR036271">
    <property type="entry name" value="Tet_transcr_reg_TetR-rel_C_sf"/>
</dbReference>
<dbReference type="EMBL" id="CP045643">
    <property type="protein sequence ID" value="QFZ72267.1"/>
    <property type="molecule type" value="Genomic_DNA"/>
</dbReference>
<keyword evidence="1" id="KW-0805">Transcription regulation</keyword>
<proteinExistence type="predicted"/>
<reference evidence="7 8" key="1">
    <citation type="submission" date="2019-10" db="EMBL/GenBank/DDBJ databases">
        <title>A novel species.</title>
        <authorList>
            <person name="Gao J."/>
        </authorList>
    </citation>
    <scope>NUCLEOTIDE SEQUENCE [LARGE SCALE GENOMIC DNA]</scope>
    <source>
        <strain evidence="7 8">QMT-28</strain>
    </source>
</reference>
<dbReference type="Proteomes" id="UP000326179">
    <property type="component" value="Chromosome"/>
</dbReference>